<keyword evidence="3" id="KW-1185">Reference proteome</keyword>
<feature type="compositionally biased region" description="Basic and acidic residues" evidence="1">
    <location>
        <begin position="41"/>
        <end position="51"/>
    </location>
</feature>
<dbReference type="Proteomes" id="UP001497516">
    <property type="component" value="Chromosome 1"/>
</dbReference>
<feature type="compositionally biased region" description="Basic and acidic residues" evidence="1">
    <location>
        <begin position="134"/>
        <end position="144"/>
    </location>
</feature>
<gene>
    <name evidence="2" type="ORF">LTRI10_LOCUS3472</name>
</gene>
<sequence>MMGKIALITGRRYTMYGGGKEPTMSLPTDESLISEAQARPSPRERQRRNDVNPRSQTRPVVADQWEQPRDSDPEKADLIHPQAMTHRRWMILEEEFEDDFPILQQSSHTMPNVVSSEGDQGSENPTPTRAAKKNGKEPSQREVPKTTPRKLRKAKPSEEKKGLKREIQGCHELQVIDGEPCAQEYSATRGE</sequence>
<evidence type="ECO:0000313" key="2">
    <source>
        <dbReference type="EMBL" id="CAL1355729.1"/>
    </source>
</evidence>
<feature type="compositionally biased region" description="Basic and acidic residues" evidence="1">
    <location>
        <begin position="155"/>
        <end position="168"/>
    </location>
</feature>
<protein>
    <submittedName>
        <fullName evidence="2">Uncharacterized protein</fullName>
    </submittedName>
</protein>
<feature type="region of interest" description="Disordered" evidence="1">
    <location>
        <begin position="100"/>
        <end position="168"/>
    </location>
</feature>
<accession>A0AAV2CHF8</accession>
<evidence type="ECO:0000256" key="1">
    <source>
        <dbReference type="SAM" id="MobiDB-lite"/>
    </source>
</evidence>
<feature type="compositionally biased region" description="Basic and acidic residues" evidence="1">
    <location>
        <begin position="66"/>
        <end position="78"/>
    </location>
</feature>
<name>A0AAV2CHF8_9ROSI</name>
<dbReference type="AlphaFoldDB" id="A0AAV2CHF8"/>
<feature type="compositionally biased region" description="Polar residues" evidence="1">
    <location>
        <begin position="103"/>
        <end position="127"/>
    </location>
</feature>
<reference evidence="2 3" key="1">
    <citation type="submission" date="2024-04" db="EMBL/GenBank/DDBJ databases">
        <authorList>
            <person name="Fracassetti M."/>
        </authorList>
    </citation>
    <scope>NUCLEOTIDE SEQUENCE [LARGE SCALE GENOMIC DNA]</scope>
</reference>
<dbReference type="EMBL" id="OZ034813">
    <property type="protein sequence ID" value="CAL1355729.1"/>
    <property type="molecule type" value="Genomic_DNA"/>
</dbReference>
<organism evidence="2 3">
    <name type="scientific">Linum trigynum</name>
    <dbReference type="NCBI Taxonomy" id="586398"/>
    <lineage>
        <taxon>Eukaryota</taxon>
        <taxon>Viridiplantae</taxon>
        <taxon>Streptophyta</taxon>
        <taxon>Embryophyta</taxon>
        <taxon>Tracheophyta</taxon>
        <taxon>Spermatophyta</taxon>
        <taxon>Magnoliopsida</taxon>
        <taxon>eudicotyledons</taxon>
        <taxon>Gunneridae</taxon>
        <taxon>Pentapetalae</taxon>
        <taxon>rosids</taxon>
        <taxon>fabids</taxon>
        <taxon>Malpighiales</taxon>
        <taxon>Linaceae</taxon>
        <taxon>Linum</taxon>
    </lineage>
</organism>
<evidence type="ECO:0000313" key="3">
    <source>
        <dbReference type="Proteomes" id="UP001497516"/>
    </source>
</evidence>
<feature type="region of interest" description="Disordered" evidence="1">
    <location>
        <begin position="1"/>
        <end position="81"/>
    </location>
</feature>
<proteinExistence type="predicted"/>